<accession>A0A0F7EG50</accession>
<keyword evidence="2" id="KW-0282">Flagellum</keyword>
<proteinExistence type="predicted"/>
<dbReference type="RefSeq" id="WP_031412962.1">
    <property type="nucleotide sequence ID" value="NZ_CP011074.1"/>
</dbReference>
<dbReference type="Pfam" id="PF04316">
    <property type="entry name" value="FlgM"/>
    <property type="match status" value="1"/>
</dbReference>
<gene>
    <name evidence="2" type="ORF">EX87_10210</name>
</gene>
<sequence length="92" mass="10548">MRINETNRTGMIQAYNKANKVQQNSQLKHKWGKDEVSISTEGMELLKLGEEQEMDSARLAKISDLKSKVENGTYQVPSDQIAEKFIAFWKKS</sequence>
<reference evidence="2" key="1">
    <citation type="submission" date="2015-03" db="EMBL/GenBank/DDBJ databases">
        <title>MIGS Cultured Bacterial/Archaeal sample from Brevibacillus laterosporus.</title>
        <authorList>
            <person name="Zeng D."/>
            <person name="Zhu L."/>
            <person name="Dong G."/>
            <person name="Ye W."/>
            <person name="Ren D."/>
            <person name="Wu L."/>
            <person name="Xu J."/>
            <person name="Li G."/>
            <person name="Guo L."/>
        </authorList>
    </citation>
    <scope>NUCLEOTIDE SEQUENCE</scope>
    <source>
        <strain evidence="2">B9</strain>
    </source>
</reference>
<keyword evidence="2" id="KW-0969">Cilium</keyword>
<dbReference type="AlphaFoldDB" id="A0A0F7EG50"/>
<dbReference type="SUPFAM" id="SSF101498">
    <property type="entry name" value="Anti-sigma factor FlgM"/>
    <property type="match status" value="1"/>
</dbReference>
<evidence type="ECO:0000259" key="1">
    <source>
        <dbReference type="Pfam" id="PF04316"/>
    </source>
</evidence>
<dbReference type="InterPro" id="IPR035890">
    <property type="entry name" value="Anti-sigma-28_factor_FlgM_sf"/>
</dbReference>
<dbReference type="InterPro" id="IPR031316">
    <property type="entry name" value="FlgM_C"/>
</dbReference>
<feature type="domain" description="Anti-sigma-28 factor FlgM C-terminal" evidence="1">
    <location>
        <begin position="34"/>
        <end position="86"/>
    </location>
</feature>
<dbReference type="EMBL" id="CP011074">
    <property type="protein sequence ID" value="AKF93973.1"/>
    <property type="molecule type" value="Genomic_DNA"/>
</dbReference>
<protein>
    <submittedName>
        <fullName evidence="2">Flagellar biosynthesis anti-sigma factor FlgM</fullName>
    </submittedName>
</protein>
<organism evidence="2">
    <name type="scientific">Brevibacillus laterosporus</name>
    <name type="common">Bacillus laterosporus</name>
    <dbReference type="NCBI Taxonomy" id="1465"/>
    <lineage>
        <taxon>Bacteria</taxon>
        <taxon>Bacillati</taxon>
        <taxon>Bacillota</taxon>
        <taxon>Bacilli</taxon>
        <taxon>Bacillales</taxon>
        <taxon>Paenibacillaceae</taxon>
        <taxon>Brevibacillus</taxon>
    </lineage>
</organism>
<name>A0A0F7EG50_BRELA</name>
<evidence type="ECO:0000313" key="2">
    <source>
        <dbReference type="EMBL" id="AKF93973.1"/>
    </source>
</evidence>
<keyword evidence="2" id="KW-0966">Cell projection</keyword>